<feature type="transmembrane region" description="Helical" evidence="5">
    <location>
        <begin position="195"/>
        <end position="213"/>
    </location>
</feature>
<dbReference type="STRING" id="51031.W2SZI7"/>
<dbReference type="Proteomes" id="UP000053676">
    <property type="component" value="Unassembled WGS sequence"/>
</dbReference>
<dbReference type="PROSITE" id="PS50801">
    <property type="entry name" value="STAS"/>
    <property type="match status" value="1"/>
</dbReference>
<dbReference type="PROSITE" id="PS01130">
    <property type="entry name" value="SLC26A"/>
    <property type="match status" value="1"/>
</dbReference>
<keyword evidence="8" id="KW-1185">Reference proteome</keyword>
<dbReference type="Pfam" id="PF01740">
    <property type="entry name" value="STAS"/>
    <property type="match status" value="1"/>
</dbReference>
<evidence type="ECO:0000256" key="4">
    <source>
        <dbReference type="ARBA" id="ARBA00023136"/>
    </source>
</evidence>
<evidence type="ECO:0000313" key="7">
    <source>
        <dbReference type="EMBL" id="ETN75160.1"/>
    </source>
</evidence>
<keyword evidence="4 5" id="KW-0472">Membrane</keyword>
<evidence type="ECO:0000313" key="8">
    <source>
        <dbReference type="Proteomes" id="UP000053676"/>
    </source>
</evidence>
<name>W2SZI7_NECAM</name>
<dbReference type="InterPro" id="IPR036513">
    <property type="entry name" value="STAS_dom_sf"/>
</dbReference>
<dbReference type="Gene3D" id="3.30.750.24">
    <property type="entry name" value="STAS domain"/>
    <property type="match status" value="1"/>
</dbReference>
<keyword evidence="2 5" id="KW-0812">Transmembrane</keyword>
<accession>W2SZI7</accession>
<dbReference type="AlphaFoldDB" id="W2SZI7"/>
<dbReference type="OMA" id="VCIFRMD"/>
<dbReference type="InterPro" id="IPR002645">
    <property type="entry name" value="STAS_dom"/>
</dbReference>
<dbReference type="PANTHER" id="PTHR11814">
    <property type="entry name" value="SULFATE TRANSPORTER"/>
    <property type="match status" value="1"/>
</dbReference>
<evidence type="ECO:0000259" key="6">
    <source>
        <dbReference type="PROSITE" id="PS50801"/>
    </source>
</evidence>
<comment type="subcellular location">
    <subcellularLocation>
        <location evidence="1">Membrane</location>
        <topology evidence="1">Multi-pass membrane protein</topology>
    </subcellularLocation>
</comment>
<feature type="domain" description="STAS" evidence="6">
    <location>
        <begin position="473"/>
        <end position="626"/>
    </location>
</feature>
<sequence length="651" mass="73254">MTELLSTFVPARVVCQESLARLKNKLLRRRNLSKISRFIPILNWLPKYDWAHSFFGDLSGGLTMAVFSVPQGIALAGITGVPPVYGLYTAIFPSFLYIFFGTSKHNALGGFAVLSLMTHTAIQKVMMKTAISYNTTSYVNHTLEDYEADNGTVMYSWVFSDSSILQQFSRNKLCLDSLLVAEYTYFLHKLNIHNIHWPTLSISLSSLAFLVLGKEFISPWLSTAFSFPVPFDLVLAVVGITATNYAELSRRYNIKVLGNIPTEFPPPSLPRFDLIQYIGVNVVAIALTAVAIHLTVAKIVEKRYKYKINHGQELYALGFVSVLSSFFPVFPVTSGFARSVVGAAVGGSTQLTCLFSSLALVLVILYIGPALEYLPQCILSTMIIVSQKVMLAKFAELRELWPVFKVDFTIWLMSMILTVCFDMGEGLLLATGFAVSTTIIRMQKPKWHFLSRDCDTGNFKETKKKHLEFVGGNVCVFRMDAPLIFTSIDRFTTAVWQSVKTWERTKAESFVTIDQMNAANTDDIFAKDIFTPEKKTNIQKARAAHKGAAREDRCRLVIDCGGFPYVDYLGLTTLKTVVADLIASNVQTFLVVQKGDMRKLFEVTDFYGTVEKDRIFEKLDEAVKHAEERLSMYFFCYDLVRKLAKPVTRFF</sequence>
<evidence type="ECO:0000256" key="1">
    <source>
        <dbReference type="ARBA" id="ARBA00004141"/>
    </source>
</evidence>
<feature type="transmembrane region" description="Helical" evidence="5">
    <location>
        <begin position="343"/>
        <end position="366"/>
    </location>
</feature>
<dbReference type="Pfam" id="PF00916">
    <property type="entry name" value="Sulfate_transp"/>
    <property type="match status" value="2"/>
</dbReference>
<reference evidence="8" key="1">
    <citation type="journal article" date="2014" name="Nat. Genet.">
        <title>Genome of the human hookworm Necator americanus.</title>
        <authorList>
            <person name="Tang Y.T."/>
            <person name="Gao X."/>
            <person name="Rosa B.A."/>
            <person name="Abubucker S."/>
            <person name="Hallsworth-Pepin K."/>
            <person name="Martin J."/>
            <person name="Tyagi R."/>
            <person name="Heizer E."/>
            <person name="Zhang X."/>
            <person name="Bhonagiri-Palsikar V."/>
            <person name="Minx P."/>
            <person name="Warren W.C."/>
            <person name="Wang Q."/>
            <person name="Zhan B."/>
            <person name="Hotez P.J."/>
            <person name="Sternberg P.W."/>
            <person name="Dougall A."/>
            <person name="Gaze S.T."/>
            <person name="Mulvenna J."/>
            <person name="Sotillo J."/>
            <person name="Ranganathan S."/>
            <person name="Rabelo E.M."/>
            <person name="Wilson R.K."/>
            <person name="Felgner P.L."/>
            <person name="Bethony J."/>
            <person name="Hawdon J.M."/>
            <person name="Gasser R.B."/>
            <person name="Loukas A."/>
            <person name="Mitreva M."/>
        </authorList>
    </citation>
    <scope>NUCLEOTIDE SEQUENCE [LARGE SCALE GENOMIC DNA]</scope>
</reference>
<dbReference type="KEGG" id="nai:NECAME_00571"/>
<feature type="transmembrane region" description="Helical" evidence="5">
    <location>
        <begin position="314"/>
        <end position="337"/>
    </location>
</feature>
<keyword evidence="3 5" id="KW-1133">Transmembrane helix</keyword>
<dbReference type="OrthoDB" id="288203at2759"/>
<feature type="transmembrane region" description="Helical" evidence="5">
    <location>
        <begin position="274"/>
        <end position="294"/>
    </location>
</feature>
<feature type="transmembrane region" description="Helical" evidence="5">
    <location>
        <begin position="225"/>
        <end position="246"/>
    </location>
</feature>
<evidence type="ECO:0000256" key="2">
    <source>
        <dbReference type="ARBA" id="ARBA00022692"/>
    </source>
</evidence>
<dbReference type="SUPFAM" id="SSF52091">
    <property type="entry name" value="SpoIIaa-like"/>
    <property type="match status" value="1"/>
</dbReference>
<dbReference type="InterPro" id="IPR011547">
    <property type="entry name" value="SLC26A/SulP_dom"/>
</dbReference>
<dbReference type="CDD" id="cd07042">
    <property type="entry name" value="STAS_SulP_like_sulfate_transporter"/>
    <property type="match status" value="1"/>
</dbReference>
<organism evidence="7 8">
    <name type="scientific">Necator americanus</name>
    <name type="common">Human hookworm</name>
    <dbReference type="NCBI Taxonomy" id="51031"/>
    <lineage>
        <taxon>Eukaryota</taxon>
        <taxon>Metazoa</taxon>
        <taxon>Ecdysozoa</taxon>
        <taxon>Nematoda</taxon>
        <taxon>Chromadorea</taxon>
        <taxon>Rhabditida</taxon>
        <taxon>Rhabditina</taxon>
        <taxon>Rhabditomorpha</taxon>
        <taxon>Strongyloidea</taxon>
        <taxon>Ancylostomatidae</taxon>
        <taxon>Bunostominae</taxon>
        <taxon>Necator</taxon>
    </lineage>
</organism>
<protein>
    <recommendedName>
        <fullName evidence="6">STAS domain-containing protein</fullName>
    </recommendedName>
</protein>
<evidence type="ECO:0000256" key="3">
    <source>
        <dbReference type="ARBA" id="ARBA00022989"/>
    </source>
</evidence>
<dbReference type="GO" id="GO:0016020">
    <property type="term" value="C:membrane"/>
    <property type="evidence" value="ECO:0007669"/>
    <property type="project" value="UniProtKB-SubCell"/>
</dbReference>
<evidence type="ECO:0000256" key="5">
    <source>
        <dbReference type="SAM" id="Phobius"/>
    </source>
</evidence>
<dbReference type="InterPro" id="IPR001902">
    <property type="entry name" value="SLC26A/SulP_fam"/>
</dbReference>
<proteinExistence type="predicted"/>
<feature type="transmembrane region" description="Helical" evidence="5">
    <location>
        <begin position="410"/>
        <end position="435"/>
    </location>
</feature>
<gene>
    <name evidence="7" type="ORF">NECAME_00571</name>
</gene>
<dbReference type="InterPro" id="IPR018045">
    <property type="entry name" value="S04_transporter_CS"/>
</dbReference>
<dbReference type="GO" id="GO:0008271">
    <property type="term" value="F:secondary active sulfate transmembrane transporter activity"/>
    <property type="evidence" value="ECO:0007669"/>
    <property type="project" value="InterPro"/>
</dbReference>
<dbReference type="EMBL" id="KI660311">
    <property type="protein sequence ID" value="ETN75160.1"/>
    <property type="molecule type" value="Genomic_DNA"/>
</dbReference>